<evidence type="ECO:0000256" key="2">
    <source>
        <dbReference type="ARBA" id="ARBA00022801"/>
    </source>
</evidence>
<organism evidence="4 5">
    <name type="scientific">Trichophyton rubrum (strain ATCC MYA-4607 / CBS 118892)</name>
    <name type="common">Athlete's foot fungus</name>
    <dbReference type="NCBI Taxonomy" id="559305"/>
    <lineage>
        <taxon>Eukaryota</taxon>
        <taxon>Fungi</taxon>
        <taxon>Dikarya</taxon>
        <taxon>Ascomycota</taxon>
        <taxon>Pezizomycotina</taxon>
        <taxon>Eurotiomycetes</taxon>
        <taxon>Eurotiomycetidae</taxon>
        <taxon>Onygenales</taxon>
        <taxon>Arthrodermataceae</taxon>
        <taxon>Trichophyton</taxon>
    </lineage>
</organism>
<dbReference type="InParanoid" id="F2T189"/>
<dbReference type="InterPro" id="IPR050654">
    <property type="entry name" value="AChE-related_enzymes"/>
</dbReference>
<dbReference type="STRING" id="559305.F2T189"/>
<dbReference type="HOGENOM" id="CLU_2801169_0_0_1"/>
<dbReference type="Pfam" id="PF00135">
    <property type="entry name" value="COesterase"/>
    <property type="match status" value="1"/>
</dbReference>
<feature type="domain" description="Carboxylesterase type B" evidence="3">
    <location>
        <begin position="3"/>
        <end position="68"/>
    </location>
</feature>
<protein>
    <recommendedName>
        <fullName evidence="3">Carboxylesterase type B domain-containing protein</fullName>
    </recommendedName>
</protein>
<evidence type="ECO:0000256" key="1">
    <source>
        <dbReference type="ARBA" id="ARBA00005964"/>
    </source>
</evidence>
<feature type="non-terminal residue" evidence="4">
    <location>
        <position position="68"/>
    </location>
</feature>
<dbReference type="PANTHER" id="PTHR43918:SF4">
    <property type="entry name" value="CARBOXYLIC ESTER HYDROLASE"/>
    <property type="match status" value="1"/>
</dbReference>
<dbReference type="Proteomes" id="UP000008864">
    <property type="component" value="Unassembled WGS sequence"/>
</dbReference>
<keyword evidence="5" id="KW-1185">Reference proteome</keyword>
<sequence>MSQSEDCLELNVWAKDTSRKKKPVLLWIHGGLINRVNGSRDVLGFSLGSTNNPFYQGQYIADKEDIIV</sequence>
<dbReference type="OrthoDB" id="408631at2759"/>
<proteinExistence type="inferred from homology"/>
<dbReference type="VEuPathDB" id="FungiDB:TERG_08576"/>
<keyword evidence="2" id="KW-0378">Hydrolase</keyword>
<evidence type="ECO:0000313" key="5">
    <source>
        <dbReference type="Proteomes" id="UP000008864"/>
    </source>
</evidence>
<dbReference type="InterPro" id="IPR029058">
    <property type="entry name" value="AB_hydrolase_fold"/>
</dbReference>
<dbReference type="AlphaFoldDB" id="F2T189"/>
<gene>
    <name evidence="4" type="ORF">TERG_08576</name>
</gene>
<dbReference type="GeneID" id="10376870"/>
<dbReference type="Gene3D" id="3.40.50.1820">
    <property type="entry name" value="alpha/beta hydrolase"/>
    <property type="match status" value="1"/>
</dbReference>
<accession>F2T189</accession>
<reference evidence="5" key="1">
    <citation type="journal article" date="2012" name="MBio">
        <title>Comparative genome analysis of Trichophyton rubrum and related dermatophytes reveals candidate genes involved in infection.</title>
        <authorList>
            <person name="Martinez D.A."/>
            <person name="Oliver B.G."/>
            <person name="Graeser Y."/>
            <person name="Goldberg J.M."/>
            <person name="Li W."/>
            <person name="Martinez-Rossi N.M."/>
            <person name="Monod M."/>
            <person name="Shelest E."/>
            <person name="Barton R.C."/>
            <person name="Birch E."/>
            <person name="Brakhage A.A."/>
            <person name="Chen Z."/>
            <person name="Gurr S.J."/>
            <person name="Heiman D."/>
            <person name="Heitman J."/>
            <person name="Kosti I."/>
            <person name="Rossi A."/>
            <person name="Saif S."/>
            <person name="Samalova M."/>
            <person name="Saunders C.W."/>
            <person name="Shea T."/>
            <person name="Summerbell R.C."/>
            <person name="Xu J."/>
            <person name="Young S."/>
            <person name="Zeng Q."/>
            <person name="Birren B.W."/>
            <person name="Cuomo C.A."/>
            <person name="White T.C."/>
        </authorList>
    </citation>
    <scope>NUCLEOTIDE SEQUENCE [LARGE SCALE GENOMIC DNA]</scope>
    <source>
        <strain evidence="5">ATCC MYA-4607 / CBS 118892</strain>
    </source>
</reference>
<evidence type="ECO:0000313" key="4">
    <source>
        <dbReference type="EMBL" id="EGD92361.2"/>
    </source>
</evidence>
<dbReference type="GO" id="GO:0052689">
    <property type="term" value="F:carboxylic ester hydrolase activity"/>
    <property type="evidence" value="ECO:0007669"/>
    <property type="project" value="TreeGrafter"/>
</dbReference>
<dbReference type="RefSeq" id="XP_003230872.2">
    <property type="nucleotide sequence ID" value="XM_003230824.2"/>
</dbReference>
<evidence type="ECO:0000259" key="3">
    <source>
        <dbReference type="Pfam" id="PF00135"/>
    </source>
</evidence>
<comment type="similarity">
    <text evidence="1">Belongs to the type-B carboxylesterase/lipase family.</text>
</comment>
<dbReference type="InterPro" id="IPR002018">
    <property type="entry name" value="CarbesteraseB"/>
</dbReference>
<dbReference type="EMBL" id="GG700664">
    <property type="protein sequence ID" value="EGD92361.2"/>
    <property type="molecule type" value="Genomic_DNA"/>
</dbReference>
<dbReference type="eggNOG" id="KOG1516">
    <property type="taxonomic scope" value="Eukaryota"/>
</dbReference>
<dbReference type="PANTHER" id="PTHR43918">
    <property type="entry name" value="ACETYLCHOLINESTERASE"/>
    <property type="match status" value="1"/>
</dbReference>
<name>F2T189_TRIRC</name>
<dbReference type="SUPFAM" id="SSF53474">
    <property type="entry name" value="alpha/beta-Hydrolases"/>
    <property type="match status" value="1"/>
</dbReference>